<dbReference type="InterPro" id="IPR014436">
    <property type="entry name" value="Extradiol_dOase_DODA"/>
</dbReference>
<evidence type="ECO:0000256" key="5">
    <source>
        <dbReference type="ARBA" id="ARBA00023002"/>
    </source>
</evidence>
<reference evidence="7 8" key="1">
    <citation type="submission" date="2020-04" db="EMBL/GenBank/DDBJ databases">
        <title>Usitatibacter rugosus gen. nov., sp. nov. and Usitatibacter palustris sp. nov., novel members of Usitatibacteraceae fam. nov. within the order Nitrosomonadales isolated from soil.</title>
        <authorList>
            <person name="Huber K.J."/>
            <person name="Neumann-Schaal M."/>
            <person name="Geppert A."/>
            <person name="Luckner M."/>
            <person name="Wanner G."/>
            <person name="Overmann J."/>
        </authorList>
    </citation>
    <scope>NUCLEOTIDE SEQUENCE [LARGE SCALE GENOMIC DNA]</scope>
    <source>
        <strain evidence="7 8">0125_3</strain>
    </source>
</reference>
<dbReference type="GO" id="GO:0008270">
    <property type="term" value="F:zinc ion binding"/>
    <property type="evidence" value="ECO:0007669"/>
    <property type="project" value="InterPro"/>
</dbReference>
<evidence type="ECO:0000256" key="1">
    <source>
        <dbReference type="ARBA" id="ARBA00001947"/>
    </source>
</evidence>
<keyword evidence="8" id="KW-1185">Reference proteome</keyword>
<evidence type="ECO:0000313" key="8">
    <source>
        <dbReference type="Proteomes" id="UP000501534"/>
    </source>
</evidence>
<evidence type="ECO:0000256" key="2">
    <source>
        <dbReference type="ARBA" id="ARBA00007581"/>
    </source>
</evidence>
<evidence type="ECO:0000313" key="7">
    <source>
        <dbReference type="EMBL" id="QJR09576.1"/>
    </source>
</evidence>
<accession>A0A6M4GR65</accession>
<gene>
    <name evidence="7" type="primary">ygiD</name>
    <name evidence="7" type="ORF">DSM104443_00625</name>
</gene>
<dbReference type="EMBL" id="CP053069">
    <property type="protein sequence ID" value="QJR09576.1"/>
    <property type="molecule type" value="Genomic_DNA"/>
</dbReference>
<keyword evidence="4" id="KW-0862">Zinc</keyword>
<dbReference type="Proteomes" id="UP000501534">
    <property type="component" value="Chromosome"/>
</dbReference>
<comment type="similarity">
    <text evidence="2">Belongs to the DODA-type extradiol aromatic ring-opening dioxygenase family.</text>
</comment>
<dbReference type="AlphaFoldDB" id="A0A6M4GR65"/>
<evidence type="ECO:0000259" key="6">
    <source>
        <dbReference type="Pfam" id="PF02900"/>
    </source>
</evidence>
<organism evidence="7 8">
    <name type="scientific">Usitatibacter rugosus</name>
    <dbReference type="NCBI Taxonomy" id="2732067"/>
    <lineage>
        <taxon>Bacteria</taxon>
        <taxon>Pseudomonadati</taxon>
        <taxon>Pseudomonadota</taxon>
        <taxon>Betaproteobacteria</taxon>
        <taxon>Nitrosomonadales</taxon>
        <taxon>Usitatibacteraceae</taxon>
        <taxon>Usitatibacter</taxon>
    </lineage>
</organism>
<sequence length="270" mass="29536">MATIPSLFVSHGAPTIANQANDVTRAWTRLGNVLPRPEAIVMVSAHWDTSTPLVSGARQPETIHDFTGFPEELYQIRYPAKGSPILAQRVQASLANAGLVVEVDAARGLDHGAWVPLRWMYPKADIPVAQVSVQSRQGARHHYAIGKALAPMREGGVLVIGSGGIVHNLRDLDWSGSGKVMDWARDFNDWIAQKVGERALEDLLDYRRLAPQPSRAHPTEEHFDPFFVAMGAGGFPEASHEDDIAEPLGAERIELGIEMGSLGMDAWLFH</sequence>
<proteinExistence type="inferred from homology"/>
<dbReference type="SUPFAM" id="SSF53213">
    <property type="entry name" value="LigB-like"/>
    <property type="match status" value="1"/>
</dbReference>
<dbReference type="PANTHER" id="PTHR30096:SF0">
    <property type="entry name" value="4,5-DOPA DIOXYGENASE EXTRADIOL-LIKE PROTEIN"/>
    <property type="match status" value="1"/>
</dbReference>
<protein>
    <submittedName>
        <fullName evidence="7">4,5-DOPA dioxygenase extradiol</fullName>
        <ecNumber evidence="7">1.13.11.29</ecNumber>
    </submittedName>
</protein>
<evidence type="ECO:0000256" key="4">
    <source>
        <dbReference type="ARBA" id="ARBA00022833"/>
    </source>
</evidence>
<keyword evidence="5 7" id="KW-0560">Oxidoreductase</keyword>
<dbReference type="GO" id="GO:0008198">
    <property type="term" value="F:ferrous iron binding"/>
    <property type="evidence" value="ECO:0007669"/>
    <property type="project" value="InterPro"/>
</dbReference>
<feature type="domain" description="Extradiol ring-cleavage dioxygenase class III enzyme subunit B" evidence="6">
    <location>
        <begin position="20"/>
        <end position="240"/>
    </location>
</feature>
<evidence type="ECO:0000256" key="3">
    <source>
        <dbReference type="ARBA" id="ARBA00022723"/>
    </source>
</evidence>
<dbReference type="CDD" id="cd07363">
    <property type="entry name" value="45_DOPA_Dioxygenase"/>
    <property type="match status" value="1"/>
</dbReference>
<name>A0A6M4GR65_9PROT</name>
<dbReference type="InterPro" id="IPR004183">
    <property type="entry name" value="Xdiol_dOase_suB"/>
</dbReference>
<dbReference type="RefSeq" id="WP_171089401.1">
    <property type="nucleotide sequence ID" value="NZ_CP053069.1"/>
</dbReference>
<dbReference type="KEGG" id="uru:DSM104443_00625"/>
<dbReference type="PIRSF" id="PIRSF006157">
    <property type="entry name" value="Doxgns_DODA"/>
    <property type="match status" value="1"/>
</dbReference>
<dbReference type="PANTHER" id="PTHR30096">
    <property type="entry name" value="4,5-DOPA DIOXYGENASE EXTRADIOL-LIKE PROTEIN"/>
    <property type="match status" value="1"/>
</dbReference>
<dbReference type="EC" id="1.13.11.29" evidence="7"/>
<dbReference type="Pfam" id="PF02900">
    <property type="entry name" value="LigB"/>
    <property type="match status" value="1"/>
</dbReference>
<dbReference type="Gene3D" id="3.40.830.10">
    <property type="entry name" value="LigB-like"/>
    <property type="match status" value="1"/>
</dbReference>
<keyword evidence="7" id="KW-0223">Dioxygenase</keyword>
<keyword evidence="3" id="KW-0479">Metal-binding</keyword>
<dbReference type="GO" id="GO:0050297">
    <property type="term" value="F:stizolobate synthase activity"/>
    <property type="evidence" value="ECO:0007669"/>
    <property type="project" value="UniProtKB-EC"/>
</dbReference>
<comment type="cofactor">
    <cofactor evidence="1">
        <name>Zn(2+)</name>
        <dbReference type="ChEBI" id="CHEBI:29105"/>
    </cofactor>
</comment>